<comment type="caution">
    <text evidence="4">The sequence shown here is derived from an EMBL/GenBank/DDBJ whole genome shotgun (WGS) entry which is preliminary data.</text>
</comment>
<evidence type="ECO:0000313" key="4">
    <source>
        <dbReference type="EMBL" id="GGM10749.1"/>
    </source>
</evidence>
<evidence type="ECO:0000256" key="2">
    <source>
        <dbReference type="SAM" id="Phobius"/>
    </source>
</evidence>
<evidence type="ECO:0000256" key="1">
    <source>
        <dbReference type="SAM" id="MobiDB-lite"/>
    </source>
</evidence>
<dbReference type="EMBL" id="BMPI01000004">
    <property type="protein sequence ID" value="GGM10749.1"/>
    <property type="molecule type" value="Genomic_DNA"/>
</dbReference>
<keyword evidence="2" id="KW-1133">Transmembrane helix</keyword>
<gene>
    <name evidence="4" type="ORF">GCM10007977_009830</name>
</gene>
<proteinExistence type="predicted"/>
<dbReference type="Proteomes" id="UP000642070">
    <property type="component" value="Unassembled WGS sequence"/>
</dbReference>
<feature type="transmembrane region" description="Helical" evidence="2">
    <location>
        <begin position="230"/>
        <end position="251"/>
    </location>
</feature>
<sequence>MFKLNLRGIARLGAVAASTTIVLATLGAPARAEEPDYGFPILSTEPTTAVDYKTHSCEGIADGKPASRADGWRLGAPAKADRVVAYLALYSTSLDEDADIFPLYLDKDGLHSITDDDIEDAANLTKARAAAKAAAKVAEEDPDLPIGPAPSGFSGSLTDAGAGGGWIRTSPGLWLVFAAAITEPELTSGTFDLISTCVAADAPSSPAPSNPAPSASPTPGPSLPVTGSNVGLISGIGAGLVALGAVLFVVYRRRRNIKFVA</sequence>
<keyword evidence="2" id="KW-0812">Transmembrane</keyword>
<feature type="chain" id="PRO_5037300736" description="LPXTG-motif cell wall anchor domain-containing protein" evidence="3">
    <location>
        <begin position="33"/>
        <end position="261"/>
    </location>
</feature>
<evidence type="ECO:0000313" key="5">
    <source>
        <dbReference type="Proteomes" id="UP000642070"/>
    </source>
</evidence>
<dbReference type="AlphaFoldDB" id="A0A917WKT2"/>
<organism evidence="4 5">
    <name type="scientific">Dactylosporangium sucinum</name>
    <dbReference type="NCBI Taxonomy" id="1424081"/>
    <lineage>
        <taxon>Bacteria</taxon>
        <taxon>Bacillati</taxon>
        <taxon>Actinomycetota</taxon>
        <taxon>Actinomycetes</taxon>
        <taxon>Micromonosporales</taxon>
        <taxon>Micromonosporaceae</taxon>
        <taxon>Dactylosporangium</taxon>
    </lineage>
</organism>
<evidence type="ECO:0008006" key="6">
    <source>
        <dbReference type="Google" id="ProtNLM"/>
    </source>
</evidence>
<evidence type="ECO:0000256" key="3">
    <source>
        <dbReference type="SAM" id="SignalP"/>
    </source>
</evidence>
<name>A0A917WKT2_9ACTN</name>
<protein>
    <recommendedName>
        <fullName evidence="6">LPXTG-motif cell wall anchor domain-containing protein</fullName>
    </recommendedName>
</protein>
<accession>A0A917WKT2</accession>
<feature type="region of interest" description="Disordered" evidence="1">
    <location>
        <begin position="202"/>
        <end position="222"/>
    </location>
</feature>
<feature type="compositionally biased region" description="Pro residues" evidence="1">
    <location>
        <begin position="205"/>
        <end position="222"/>
    </location>
</feature>
<keyword evidence="5" id="KW-1185">Reference proteome</keyword>
<dbReference type="NCBIfam" id="TIGR01167">
    <property type="entry name" value="LPXTG_anchor"/>
    <property type="match status" value="1"/>
</dbReference>
<reference evidence="4" key="1">
    <citation type="journal article" date="2014" name="Int. J. Syst. Evol. Microbiol.">
        <title>Complete genome sequence of Corynebacterium casei LMG S-19264T (=DSM 44701T), isolated from a smear-ripened cheese.</title>
        <authorList>
            <consortium name="US DOE Joint Genome Institute (JGI-PGF)"/>
            <person name="Walter F."/>
            <person name="Albersmeier A."/>
            <person name="Kalinowski J."/>
            <person name="Ruckert C."/>
        </authorList>
    </citation>
    <scope>NUCLEOTIDE SEQUENCE</scope>
    <source>
        <strain evidence="4">JCM 19831</strain>
    </source>
</reference>
<feature type="signal peptide" evidence="3">
    <location>
        <begin position="1"/>
        <end position="32"/>
    </location>
</feature>
<keyword evidence="2" id="KW-0472">Membrane</keyword>
<reference evidence="4" key="2">
    <citation type="submission" date="2020-09" db="EMBL/GenBank/DDBJ databases">
        <authorList>
            <person name="Sun Q."/>
            <person name="Ohkuma M."/>
        </authorList>
    </citation>
    <scope>NUCLEOTIDE SEQUENCE</scope>
    <source>
        <strain evidence="4">JCM 19831</strain>
    </source>
</reference>
<keyword evidence="3" id="KW-0732">Signal</keyword>
<dbReference type="RefSeq" id="WP_373294497.1">
    <property type="nucleotide sequence ID" value="NZ_BMPI01000004.1"/>
</dbReference>